<dbReference type="InterPro" id="IPR020449">
    <property type="entry name" value="Tscrpt_reg_AraC-type_HTH"/>
</dbReference>
<evidence type="ECO:0008006" key="9">
    <source>
        <dbReference type="Google" id="ProtNLM"/>
    </source>
</evidence>
<dbReference type="GO" id="GO:0000160">
    <property type="term" value="P:phosphorelay signal transduction system"/>
    <property type="evidence" value="ECO:0007669"/>
    <property type="project" value="InterPro"/>
</dbReference>
<accession>A0A1D8JDF7</accession>
<evidence type="ECO:0000256" key="3">
    <source>
        <dbReference type="ARBA" id="ARBA00023163"/>
    </source>
</evidence>
<dbReference type="InterPro" id="IPR018060">
    <property type="entry name" value="HTH_AraC"/>
</dbReference>
<dbReference type="SUPFAM" id="SSF46689">
    <property type="entry name" value="Homeodomain-like"/>
    <property type="match status" value="2"/>
</dbReference>
<dbReference type="InterPro" id="IPR011006">
    <property type="entry name" value="CheY-like_superfamily"/>
</dbReference>
<dbReference type="KEGG" id="surl:BI350_03490"/>
<gene>
    <name evidence="7" type="ORF">BI350_03490</name>
</gene>
<evidence type="ECO:0000259" key="5">
    <source>
        <dbReference type="PROSITE" id="PS01124"/>
    </source>
</evidence>
<dbReference type="SUPFAM" id="SSF52172">
    <property type="entry name" value="CheY-like"/>
    <property type="match status" value="1"/>
</dbReference>
<keyword evidence="4" id="KW-0597">Phosphoprotein</keyword>
<dbReference type="Pfam" id="PF12833">
    <property type="entry name" value="HTH_18"/>
    <property type="match status" value="1"/>
</dbReference>
<dbReference type="GO" id="GO:0043565">
    <property type="term" value="F:sequence-specific DNA binding"/>
    <property type="evidence" value="ECO:0007669"/>
    <property type="project" value="InterPro"/>
</dbReference>
<dbReference type="PANTHER" id="PTHR43280:SF28">
    <property type="entry name" value="HTH-TYPE TRANSCRIPTIONAL ACTIVATOR RHAS"/>
    <property type="match status" value="1"/>
</dbReference>
<feature type="domain" description="HTH araC/xylS-type" evidence="5">
    <location>
        <begin position="145"/>
        <end position="243"/>
    </location>
</feature>
<dbReference type="GO" id="GO:0003700">
    <property type="term" value="F:DNA-binding transcription factor activity"/>
    <property type="evidence" value="ECO:0007669"/>
    <property type="project" value="InterPro"/>
</dbReference>
<evidence type="ECO:0000256" key="2">
    <source>
        <dbReference type="ARBA" id="ARBA00023125"/>
    </source>
</evidence>
<dbReference type="Gene3D" id="3.40.50.2300">
    <property type="match status" value="1"/>
</dbReference>
<dbReference type="AlphaFoldDB" id="A0A1D8JDF7"/>
<feature type="domain" description="Response regulatory" evidence="6">
    <location>
        <begin position="3"/>
        <end position="120"/>
    </location>
</feature>
<keyword evidence="3" id="KW-0804">Transcription</keyword>
<keyword evidence="8" id="KW-1185">Reference proteome</keyword>
<dbReference type="Gene3D" id="1.10.10.60">
    <property type="entry name" value="Homeodomain-like"/>
    <property type="match status" value="2"/>
</dbReference>
<protein>
    <recommendedName>
        <fullName evidence="9">DNA-binding response regulator</fullName>
    </recommendedName>
</protein>
<keyword evidence="1" id="KW-0805">Transcription regulation</keyword>
<evidence type="ECO:0000256" key="4">
    <source>
        <dbReference type="PROSITE-ProRule" id="PRU00169"/>
    </source>
</evidence>
<evidence type="ECO:0000313" key="8">
    <source>
        <dbReference type="Proteomes" id="UP000185746"/>
    </source>
</evidence>
<dbReference type="PROSITE" id="PS01124">
    <property type="entry name" value="HTH_ARAC_FAMILY_2"/>
    <property type="match status" value="1"/>
</dbReference>
<dbReference type="RefSeq" id="WP_075526864.1">
    <property type="nucleotide sequence ID" value="NZ_CP017560.1"/>
</dbReference>
<proteinExistence type="predicted"/>
<dbReference type="PANTHER" id="PTHR43280">
    <property type="entry name" value="ARAC-FAMILY TRANSCRIPTIONAL REGULATOR"/>
    <property type="match status" value="1"/>
</dbReference>
<name>A0A1D8JDF7_9BACL</name>
<dbReference type="PROSITE" id="PS50110">
    <property type="entry name" value="RESPONSE_REGULATORY"/>
    <property type="match status" value="1"/>
</dbReference>
<dbReference type="InterPro" id="IPR009057">
    <property type="entry name" value="Homeodomain-like_sf"/>
</dbReference>
<sequence>MCNVLLAVSSIEERQFLKNMITTHFFNLTFLPDVIDSEAAYRLAKEVQIDILILDLSDFANFTFDYKTKIIKKQPNVKVILLDDEKNADHLQTALRCGVIDYLVKPLKLEECQTAIHRAIVSLNQVSLLHVDHSTAENEKGKNVHKMIQYIHQHYNEKLSLEQLATLMHLHPCYVSRSFTEIVGMSFVQYLQYYRVEQAKKKLQFTHLPISEIAELVGYSNSTYFSRVFKRTTTYTPNQYRQTFEGHHVPTDFQHVQEFID</sequence>
<keyword evidence="2" id="KW-0238">DNA-binding</keyword>
<dbReference type="SMART" id="SM00342">
    <property type="entry name" value="HTH_ARAC"/>
    <property type="match status" value="1"/>
</dbReference>
<dbReference type="InterPro" id="IPR001789">
    <property type="entry name" value="Sig_transdc_resp-reg_receiver"/>
</dbReference>
<evidence type="ECO:0000256" key="1">
    <source>
        <dbReference type="ARBA" id="ARBA00023015"/>
    </source>
</evidence>
<dbReference type="EMBL" id="CP017560">
    <property type="protein sequence ID" value="AOV06746.1"/>
    <property type="molecule type" value="Genomic_DNA"/>
</dbReference>
<reference evidence="7 8" key="1">
    <citation type="submission" date="2016-09" db="EMBL/GenBank/DDBJ databases">
        <title>Complete genome sequence of the Lysinibacillus sphaericus LMG 22257, a specie of Bacillus with ureolytic activity that can effectively biodeposit calcium carbonate.</title>
        <authorList>
            <person name="Yan W."/>
        </authorList>
    </citation>
    <scope>NUCLEOTIDE SEQUENCE [LARGE SCALE GENOMIC DNA]</scope>
    <source>
        <strain evidence="7 8">LMG 22257</strain>
    </source>
</reference>
<evidence type="ECO:0000259" key="6">
    <source>
        <dbReference type="PROSITE" id="PS50110"/>
    </source>
</evidence>
<dbReference type="PRINTS" id="PR00032">
    <property type="entry name" value="HTHARAC"/>
</dbReference>
<evidence type="ECO:0000313" key="7">
    <source>
        <dbReference type="EMBL" id="AOV06746.1"/>
    </source>
</evidence>
<feature type="modified residue" description="4-aspartylphosphate" evidence="4">
    <location>
        <position position="55"/>
    </location>
</feature>
<organism evidence="7 8">
    <name type="scientific">Sporosarcina ureilytica</name>
    <dbReference type="NCBI Taxonomy" id="298596"/>
    <lineage>
        <taxon>Bacteria</taxon>
        <taxon>Bacillati</taxon>
        <taxon>Bacillota</taxon>
        <taxon>Bacilli</taxon>
        <taxon>Bacillales</taxon>
        <taxon>Caryophanaceae</taxon>
        <taxon>Sporosarcina</taxon>
    </lineage>
</organism>
<dbReference type="Proteomes" id="UP000185746">
    <property type="component" value="Chromosome"/>
</dbReference>